<proteinExistence type="predicted"/>
<dbReference type="EC" id="2.3.1.178" evidence="2"/>
<sequence>MNTRNDLLLDKIELRTPLTSDGDALKGLLATTPVLDGNSVQCTLLQCGHFAKTSVAAFLHGRLVGFVSAYYPPNEPQTLFVWQVVVSQQLRDLGLGKKMLHWLVAQPACEQAVRLVTAIGIKNSVSWSMFDSFARDIGALPIKSFVTPLTPKDGYEQDEYLLRISPLPNRAEQSASDPLEDLKASGSHISAMRRWLD</sequence>
<keyword evidence="2" id="KW-0808">Transferase</keyword>
<dbReference type="EMBL" id="JAVDVX010000006">
    <property type="protein sequence ID" value="MDR7091174.1"/>
    <property type="molecule type" value="Genomic_DNA"/>
</dbReference>
<protein>
    <submittedName>
        <fullName evidence="2">L-2,4-diaminobutyric acid acetyltransferase</fullName>
        <ecNumber evidence="2">2.3.1.178</ecNumber>
    </submittedName>
</protein>
<evidence type="ECO:0000313" key="3">
    <source>
        <dbReference type="Proteomes" id="UP001253595"/>
    </source>
</evidence>
<name>A0ABU1V164_9GAMM</name>
<organism evidence="2 3">
    <name type="scientific">Cellvibrio fibrivorans</name>
    <dbReference type="NCBI Taxonomy" id="126350"/>
    <lineage>
        <taxon>Bacteria</taxon>
        <taxon>Pseudomonadati</taxon>
        <taxon>Pseudomonadota</taxon>
        <taxon>Gammaproteobacteria</taxon>
        <taxon>Cellvibrionales</taxon>
        <taxon>Cellvibrionaceae</taxon>
        <taxon>Cellvibrio</taxon>
    </lineage>
</organism>
<evidence type="ECO:0000313" key="2">
    <source>
        <dbReference type="EMBL" id="MDR7091174.1"/>
    </source>
</evidence>
<accession>A0ABU1V164</accession>
<dbReference type="PROSITE" id="PS51186">
    <property type="entry name" value="GNAT"/>
    <property type="match status" value="1"/>
</dbReference>
<gene>
    <name evidence="2" type="ORF">J2X05_003209</name>
</gene>
<dbReference type="Proteomes" id="UP001253595">
    <property type="component" value="Unassembled WGS sequence"/>
</dbReference>
<dbReference type="Pfam" id="PF00583">
    <property type="entry name" value="Acetyltransf_1"/>
    <property type="match status" value="1"/>
</dbReference>
<dbReference type="RefSeq" id="WP_310074163.1">
    <property type="nucleotide sequence ID" value="NZ_JAVDVX010000006.1"/>
</dbReference>
<dbReference type="Gene3D" id="3.40.630.30">
    <property type="match status" value="1"/>
</dbReference>
<comment type="caution">
    <text evidence="2">The sequence shown here is derived from an EMBL/GenBank/DDBJ whole genome shotgun (WGS) entry which is preliminary data.</text>
</comment>
<dbReference type="GO" id="GO:0033816">
    <property type="term" value="F:diaminobutyrate acetyltransferase activity"/>
    <property type="evidence" value="ECO:0007669"/>
    <property type="project" value="UniProtKB-EC"/>
</dbReference>
<keyword evidence="2" id="KW-0012">Acyltransferase</keyword>
<reference evidence="2 3" key="1">
    <citation type="submission" date="2023-07" db="EMBL/GenBank/DDBJ databases">
        <title>Sorghum-associated microbial communities from plants grown in Nebraska, USA.</title>
        <authorList>
            <person name="Schachtman D."/>
        </authorList>
    </citation>
    <scope>NUCLEOTIDE SEQUENCE [LARGE SCALE GENOMIC DNA]</scope>
    <source>
        <strain evidence="2 3">BE190</strain>
    </source>
</reference>
<dbReference type="InterPro" id="IPR016181">
    <property type="entry name" value="Acyl_CoA_acyltransferase"/>
</dbReference>
<dbReference type="InterPro" id="IPR000182">
    <property type="entry name" value="GNAT_dom"/>
</dbReference>
<evidence type="ECO:0000259" key="1">
    <source>
        <dbReference type="PROSITE" id="PS51186"/>
    </source>
</evidence>
<dbReference type="SUPFAM" id="SSF55729">
    <property type="entry name" value="Acyl-CoA N-acyltransferases (Nat)"/>
    <property type="match status" value="1"/>
</dbReference>
<feature type="domain" description="N-acetyltransferase" evidence="1">
    <location>
        <begin position="12"/>
        <end position="180"/>
    </location>
</feature>
<dbReference type="CDD" id="cd04301">
    <property type="entry name" value="NAT_SF"/>
    <property type="match status" value="1"/>
</dbReference>
<keyword evidence="3" id="KW-1185">Reference proteome</keyword>